<dbReference type="PANTHER" id="PTHR42708:SF1">
    <property type="entry name" value="GLIDING MOTILITY PROTEIN MGLA"/>
    <property type="match status" value="1"/>
</dbReference>
<gene>
    <name evidence="6" type="ORF">SAMN05216377_10234</name>
</gene>
<organism evidence="6 7">
    <name type="scientific">Pseudonocardia oroxyli</name>
    <dbReference type="NCBI Taxonomy" id="366584"/>
    <lineage>
        <taxon>Bacteria</taxon>
        <taxon>Bacillati</taxon>
        <taxon>Actinomycetota</taxon>
        <taxon>Actinomycetes</taxon>
        <taxon>Pseudonocardiales</taxon>
        <taxon>Pseudonocardiaceae</taxon>
        <taxon>Pseudonocardia</taxon>
    </lineage>
</organism>
<dbReference type="Pfam" id="PF03029">
    <property type="entry name" value="ATP_bind_1"/>
    <property type="match status" value="1"/>
</dbReference>
<dbReference type="PANTHER" id="PTHR42708">
    <property type="entry name" value="ATP/GTP-BINDING PROTEIN-RELATED"/>
    <property type="match status" value="1"/>
</dbReference>
<dbReference type="CDD" id="cd00882">
    <property type="entry name" value="Ras_like_GTPase"/>
    <property type="match status" value="1"/>
</dbReference>
<dbReference type="AlphaFoldDB" id="A0A1G7FMD5"/>
<evidence type="ECO:0000256" key="2">
    <source>
        <dbReference type="ARBA" id="ARBA00022741"/>
    </source>
</evidence>
<feature type="compositionally biased region" description="Pro residues" evidence="5">
    <location>
        <begin position="15"/>
        <end position="25"/>
    </location>
</feature>
<keyword evidence="2" id="KW-0547">Nucleotide-binding</keyword>
<evidence type="ECO:0000256" key="5">
    <source>
        <dbReference type="SAM" id="MobiDB-lite"/>
    </source>
</evidence>
<evidence type="ECO:0000256" key="1">
    <source>
        <dbReference type="ARBA" id="ARBA00005290"/>
    </source>
</evidence>
<dbReference type="SUPFAM" id="SSF52540">
    <property type="entry name" value="P-loop containing nucleoside triphosphate hydrolases"/>
    <property type="match status" value="1"/>
</dbReference>
<keyword evidence="3" id="KW-0378">Hydrolase</keyword>
<evidence type="ECO:0000256" key="3">
    <source>
        <dbReference type="ARBA" id="ARBA00022801"/>
    </source>
</evidence>
<evidence type="ECO:0000256" key="4">
    <source>
        <dbReference type="ARBA" id="ARBA00023134"/>
    </source>
</evidence>
<dbReference type="InterPro" id="IPR027417">
    <property type="entry name" value="P-loop_NTPase"/>
</dbReference>
<keyword evidence="7" id="KW-1185">Reference proteome</keyword>
<dbReference type="GO" id="GO:0005525">
    <property type="term" value="F:GTP binding"/>
    <property type="evidence" value="ECO:0007669"/>
    <property type="project" value="UniProtKB-KW"/>
</dbReference>
<reference evidence="6 7" key="1">
    <citation type="submission" date="2016-10" db="EMBL/GenBank/DDBJ databases">
        <authorList>
            <person name="de Groot N.N."/>
        </authorList>
    </citation>
    <scope>NUCLEOTIDE SEQUENCE [LARGE SCALE GENOMIC DNA]</scope>
    <source>
        <strain evidence="6 7">CGMCC 4.3143</strain>
    </source>
</reference>
<accession>A0A1G7FMD5</accession>
<evidence type="ECO:0008006" key="8">
    <source>
        <dbReference type="Google" id="ProtNLM"/>
    </source>
</evidence>
<dbReference type="STRING" id="366584.SAMN05216377_10234"/>
<name>A0A1G7FMD5_PSEOR</name>
<comment type="similarity">
    <text evidence="1">Belongs to the GPN-loop GTPase family.</text>
</comment>
<sequence>MDSVGSSFPGGPAMARPPQPAPVHRPGPTTISAKIVVAGGFGVGKTTFVGSVSEIDPLTTEAVMTEASAGHDDLSATPNKQTTTVAMDFGRVSLDSDLILYLFGTPGQHRFWFMWDDLVRGAIGAVVLVDTRRLADCFSAIDFFEDRNLPYVVGLNAFDGLQQHRVEDVREAMSIDPSVPIITCDARQRESTKNALIALVQHAMQARMAAGAR</sequence>
<dbReference type="InterPro" id="IPR052705">
    <property type="entry name" value="Gliding_Motility_GTPase"/>
</dbReference>
<protein>
    <recommendedName>
        <fullName evidence="8">Signal recognition particle receptor subunit beta, a GTPase</fullName>
    </recommendedName>
</protein>
<evidence type="ECO:0000313" key="6">
    <source>
        <dbReference type="EMBL" id="SDE77024.1"/>
    </source>
</evidence>
<proteinExistence type="inferred from homology"/>
<feature type="region of interest" description="Disordered" evidence="5">
    <location>
        <begin position="1"/>
        <end position="28"/>
    </location>
</feature>
<dbReference type="Proteomes" id="UP000198967">
    <property type="component" value="Unassembled WGS sequence"/>
</dbReference>
<keyword evidence="4" id="KW-0342">GTP-binding</keyword>
<dbReference type="EMBL" id="FNBE01000002">
    <property type="protein sequence ID" value="SDE77024.1"/>
    <property type="molecule type" value="Genomic_DNA"/>
</dbReference>
<dbReference type="GO" id="GO:0016787">
    <property type="term" value="F:hydrolase activity"/>
    <property type="evidence" value="ECO:0007669"/>
    <property type="project" value="UniProtKB-KW"/>
</dbReference>
<dbReference type="InterPro" id="IPR004130">
    <property type="entry name" value="Gpn"/>
</dbReference>
<dbReference type="Gene3D" id="3.40.50.300">
    <property type="entry name" value="P-loop containing nucleotide triphosphate hydrolases"/>
    <property type="match status" value="1"/>
</dbReference>
<evidence type="ECO:0000313" key="7">
    <source>
        <dbReference type="Proteomes" id="UP000198967"/>
    </source>
</evidence>